<dbReference type="Proteomes" id="UP000499080">
    <property type="component" value="Unassembled WGS sequence"/>
</dbReference>
<dbReference type="CDD" id="cd00170">
    <property type="entry name" value="SEC14"/>
    <property type="match status" value="1"/>
</dbReference>
<comment type="caution">
    <text evidence="2">The sequence shown here is derived from an EMBL/GenBank/DDBJ whole genome shotgun (WGS) entry which is preliminary data.</text>
</comment>
<dbReference type="Gene3D" id="1.20.5.1200">
    <property type="entry name" value="Alpha-tocopherol transfer"/>
    <property type="match status" value="1"/>
</dbReference>
<dbReference type="PROSITE" id="PS50191">
    <property type="entry name" value="CRAL_TRIO"/>
    <property type="match status" value="1"/>
</dbReference>
<keyword evidence="3" id="KW-1185">Reference proteome</keyword>
<dbReference type="Gene3D" id="1.10.8.20">
    <property type="entry name" value="N-terminal domain of phosphatidylinositol transfer protein sec14p"/>
    <property type="match status" value="1"/>
</dbReference>
<sequence>MDSAPACFLPFAARDIDDPSLLSNKKQINESSESRRRCLELLRNSLKNLEGIEPCLDENFLLRFLRVSKFDVSKALQRQKKYHQQSDAILDAFKKCSSSLYKLRNLNHLWVSPYRLKDNSALIIGLNREVDYRKFTFAERFYLEIIGLNELLDNPLNQICGMTLIMDLEGFGIPGLRACTLGWLNFFVDLMLNAFPCRVKAVHVVNAPLLFNSVYKIGYPFLSKKIQNRIIFHSNKDEWKSLHQSIPADVLPEQYSGKIKNEALINGLENREELDKKFRNLLVFGCSKTKQRRHSVLKKLIRSSE</sequence>
<dbReference type="InterPro" id="IPR036273">
    <property type="entry name" value="CRAL/TRIO_N_dom_sf"/>
</dbReference>
<dbReference type="InterPro" id="IPR011074">
    <property type="entry name" value="CRAL/TRIO_N_dom"/>
</dbReference>
<dbReference type="AlphaFoldDB" id="A0A4Y2PMF2"/>
<dbReference type="SUPFAM" id="SSF52087">
    <property type="entry name" value="CRAL/TRIO domain"/>
    <property type="match status" value="1"/>
</dbReference>
<name>A0A4Y2PMF2_ARAVE</name>
<evidence type="ECO:0000259" key="1">
    <source>
        <dbReference type="PROSITE" id="PS50191"/>
    </source>
</evidence>
<gene>
    <name evidence="2" type="primary">Ttpal_2</name>
    <name evidence="2" type="ORF">AVEN_128440_1</name>
</gene>
<dbReference type="PANTHER" id="PTHR10174">
    <property type="entry name" value="ALPHA-TOCOPHEROL TRANSFER PROTEIN-RELATED"/>
    <property type="match status" value="1"/>
</dbReference>
<dbReference type="GO" id="GO:0016020">
    <property type="term" value="C:membrane"/>
    <property type="evidence" value="ECO:0007669"/>
    <property type="project" value="TreeGrafter"/>
</dbReference>
<dbReference type="Pfam" id="PF00650">
    <property type="entry name" value="CRAL_TRIO"/>
    <property type="match status" value="1"/>
</dbReference>
<dbReference type="SUPFAM" id="SSF46938">
    <property type="entry name" value="CRAL/TRIO N-terminal domain"/>
    <property type="match status" value="1"/>
</dbReference>
<protein>
    <submittedName>
        <fullName evidence="2">Alpha-tocopherol transfer protein-like</fullName>
    </submittedName>
</protein>
<evidence type="ECO:0000313" key="3">
    <source>
        <dbReference type="Proteomes" id="UP000499080"/>
    </source>
</evidence>
<dbReference type="SMART" id="SM01100">
    <property type="entry name" value="CRAL_TRIO_N"/>
    <property type="match status" value="1"/>
</dbReference>
<dbReference type="EMBL" id="BGPR01011825">
    <property type="protein sequence ID" value="GBN53148.1"/>
    <property type="molecule type" value="Genomic_DNA"/>
</dbReference>
<dbReference type="PANTHER" id="PTHR10174:SF130">
    <property type="entry name" value="ALPHA-TOCOPHEROL TRANSFER PROTEIN-LIKE"/>
    <property type="match status" value="1"/>
</dbReference>
<reference evidence="2 3" key="1">
    <citation type="journal article" date="2019" name="Sci. Rep.">
        <title>Orb-weaving spider Araneus ventricosus genome elucidates the spidroin gene catalogue.</title>
        <authorList>
            <person name="Kono N."/>
            <person name="Nakamura H."/>
            <person name="Ohtoshi R."/>
            <person name="Moran D.A.P."/>
            <person name="Shinohara A."/>
            <person name="Yoshida Y."/>
            <person name="Fujiwara M."/>
            <person name="Mori M."/>
            <person name="Tomita M."/>
            <person name="Arakawa K."/>
        </authorList>
    </citation>
    <scope>NUCLEOTIDE SEQUENCE [LARGE SCALE GENOMIC DNA]</scope>
</reference>
<organism evidence="2 3">
    <name type="scientific">Araneus ventricosus</name>
    <name type="common">Orbweaver spider</name>
    <name type="synonym">Epeira ventricosa</name>
    <dbReference type="NCBI Taxonomy" id="182803"/>
    <lineage>
        <taxon>Eukaryota</taxon>
        <taxon>Metazoa</taxon>
        <taxon>Ecdysozoa</taxon>
        <taxon>Arthropoda</taxon>
        <taxon>Chelicerata</taxon>
        <taxon>Arachnida</taxon>
        <taxon>Araneae</taxon>
        <taxon>Araneomorphae</taxon>
        <taxon>Entelegynae</taxon>
        <taxon>Araneoidea</taxon>
        <taxon>Araneidae</taxon>
        <taxon>Araneus</taxon>
    </lineage>
</organism>
<dbReference type="InterPro" id="IPR001251">
    <property type="entry name" value="CRAL-TRIO_dom"/>
</dbReference>
<dbReference type="InterPro" id="IPR036865">
    <property type="entry name" value="CRAL-TRIO_dom_sf"/>
</dbReference>
<proteinExistence type="predicted"/>
<evidence type="ECO:0000313" key="2">
    <source>
        <dbReference type="EMBL" id="GBN53148.1"/>
    </source>
</evidence>
<accession>A0A4Y2PMF2</accession>
<dbReference type="GO" id="GO:1902936">
    <property type="term" value="F:phosphatidylinositol bisphosphate binding"/>
    <property type="evidence" value="ECO:0007669"/>
    <property type="project" value="TreeGrafter"/>
</dbReference>
<dbReference type="SMART" id="SM00516">
    <property type="entry name" value="SEC14"/>
    <property type="match status" value="1"/>
</dbReference>
<dbReference type="OrthoDB" id="75724at2759"/>
<dbReference type="Gene3D" id="3.40.525.10">
    <property type="entry name" value="CRAL-TRIO lipid binding domain"/>
    <property type="match status" value="1"/>
</dbReference>
<feature type="domain" description="CRAL-TRIO" evidence="1">
    <location>
        <begin position="99"/>
        <end position="263"/>
    </location>
</feature>
<dbReference type="PRINTS" id="PR00180">
    <property type="entry name" value="CRETINALDHBP"/>
</dbReference>